<feature type="region of interest" description="Disordered" evidence="5">
    <location>
        <begin position="235"/>
        <end position="275"/>
    </location>
</feature>
<keyword evidence="2" id="KW-0238">DNA-binding</keyword>
<gene>
    <name evidence="7" type="ORF">CCACVL1_30473</name>
</gene>
<evidence type="ECO:0000256" key="4">
    <source>
        <dbReference type="ARBA" id="ARBA00023242"/>
    </source>
</evidence>
<dbReference type="OMA" id="DQIATHT"/>
<feature type="domain" description="NAC" evidence="6">
    <location>
        <begin position="84"/>
        <end position="230"/>
    </location>
</feature>
<protein>
    <submittedName>
        <fullName evidence="7">No apical meristem (NAM) protein</fullName>
    </submittedName>
</protein>
<dbReference type="PANTHER" id="PTHR31719">
    <property type="entry name" value="NAC TRANSCRIPTION FACTOR 56"/>
    <property type="match status" value="1"/>
</dbReference>
<dbReference type="OrthoDB" id="1741710at2759"/>
<dbReference type="GO" id="GO:0003677">
    <property type="term" value="F:DNA binding"/>
    <property type="evidence" value="ECO:0007669"/>
    <property type="project" value="UniProtKB-KW"/>
</dbReference>
<evidence type="ECO:0000259" key="6">
    <source>
        <dbReference type="PROSITE" id="PS51005"/>
    </source>
</evidence>
<proteinExistence type="predicted"/>
<evidence type="ECO:0000256" key="5">
    <source>
        <dbReference type="SAM" id="MobiDB-lite"/>
    </source>
</evidence>
<evidence type="ECO:0000256" key="1">
    <source>
        <dbReference type="ARBA" id="ARBA00023015"/>
    </source>
</evidence>
<comment type="caution">
    <text evidence="7">The sequence shown here is derived from an EMBL/GenBank/DDBJ whole genome shotgun (WGS) entry which is preliminary data.</text>
</comment>
<organism evidence="7 8">
    <name type="scientific">Corchorus capsularis</name>
    <name type="common">Jute</name>
    <dbReference type="NCBI Taxonomy" id="210143"/>
    <lineage>
        <taxon>Eukaryota</taxon>
        <taxon>Viridiplantae</taxon>
        <taxon>Streptophyta</taxon>
        <taxon>Embryophyta</taxon>
        <taxon>Tracheophyta</taxon>
        <taxon>Spermatophyta</taxon>
        <taxon>Magnoliopsida</taxon>
        <taxon>eudicotyledons</taxon>
        <taxon>Gunneridae</taxon>
        <taxon>Pentapetalae</taxon>
        <taxon>rosids</taxon>
        <taxon>malvids</taxon>
        <taxon>Malvales</taxon>
        <taxon>Malvaceae</taxon>
        <taxon>Grewioideae</taxon>
        <taxon>Apeibeae</taxon>
        <taxon>Corchorus</taxon>
    </lineage>
</organism>
<dbReference type="STRING" id="210143.A0A1R3FWZ5"/>
<evidence type="ECO:0000256" key="3">
    <source>
        <dbReference type="ARBA" id="ARBA00023163"/>
    </source>
</evidence>
<dbReference type="Pfam" id="PF02365">
    <property type="entry name" value="NAM"/>
    <property type="match status" value="1"/>
</dbReference>
<reference evidence="7 8" key="1">
    <citation type="submission" date="2013-09" db="EMBL/GenBank/DDBJ databases">
        <title>Corchorus capsularis genome sequencing.</title>
        <authorList>
            <person name="Alam M."/>
            <person name="Haque M.S."/>
            <person name="Islam M.S."/>
            <person name="Emdad E.M."/>
            <person name="Islam M.M."/>
            <person name="Ahmed B."/>
            <person name="Halim A."/>
            <person name="Hossen Q.M.M."/>
            <person name="Hossain M.Z."/>
            <person name="Ahmed R."/>
            <person name="Khan M.M."/>
            <person name="Islam R."/>
            <person name="Rashid M.M."/>
            <person name="Khan S.A."/>
            <person name="Rahman M.S."/>
            <person name="Alam M."/>
        </authorList>
    </citation>
    <scope>NUCLEOTIDE SEQUENCE [LARGE SCALE GENOMIC DNA]</scope>
    <source>
        <strain evidence="8">cv. CVL-1</strain>
        <tissue evidence="7">Whole seedling</tissue>
    </source>
</reference>
<sequence length="302" mass="34474">MVRVTRDQRSRAFLTTAGRDPRATQPWAGRDQIATHHGAGRDQIATHHGADHDQIATHTMAGRDPLIVKAAAGLRKRAEKMFPALTGFRFNPTDEELLEILNQKVVSGNVVPAFDFIVERNIYESEPQDLQWVESVALNSKEKYYLLKRESDSREVAGRGWWKATSHVKTISSANNAGVVGYKRPLTFHRFKDNQRKRKDAIKTDWIMHEYGLSLHSIQSDWRLCKIKYKGKEKHKEEETIMENSDAAAGGSSSSINQEQPLPLNSSESEYPSSSLINMQPLPSYHQHFPDQLWSNWDSNWH</sequence>
<keyword evidence="3" id="KW-0804">Transcription</keyword>
<dbReference type="EMBL" id="AWWV01016177">
    <property type="protein sequence ID" value="OMO50388.1"/>
    <property type="molecule type" value="Genomic_DNA"/>
</dbReference>
<keyword evidence="8" id="KW-1185">Reference proteome</keyword>
<dbReference type="SUPFAM" id="SSF101941">
    <property type="entry name" value="NAC domain"/>
    <property type="match status" value="1"/>
</dbReference>
<evidence type="ECO:0000313" key="7">
    <source>
        <dbReference type="EMBL" id="OMO50388.1"/>
    </source>
</evidence>
<keyword evidence="4" id="KW-0539">Nucleus</keyword>
<keyword evidence="1" id="KW-0805">Transcription regulation</keyword>
<dbReference type="Gramene" id="OMO50388">
    <property type="protein sequence ID" value="OMO50388"/>
    <property type="gene ID" value="CCACVL1_30473"/>
</dbReference>
<dbReference type="PROSITE" id="PS51005">
    <property type="entry name" value="NAC"/>
    <property type="match status" value="1"/>
</dbReference>
<dbReference type="InterPro" id="IPR003441">
    <property type="entry name" value="NAC-dom"/>
</dbReference>
<accession>A0A1R3FWZ5</accession>
<dbReference type="Gene3D" id="2.170.150.80">
    <property type="entry name" value="NAC domain"/>
    <property type="match status" value="1"/>
</dbReference>
<evidence type="ECO:0000313" key="8">
    <source>
        <dbReference type="Proteomes" id="UP000188268"/>
    </source>
</evidence>
<dbReference type="InterPro" id="IPR036093">
    <property type="entry name" value="NAC_dom_sf"/>
</dbReference>
<dbReference type="Proteomes" id="UP000188268">
    <property type="component" value="Unassembled WGS sequence"/>
</dbReference>
<dbReference type="AlphaFoldDB" id="A0A1R3FWZ5"/>
<name>A0A1R3FWZ5_COCAP</name>
<evidence type="ECO:0000256" key="2">
    <source>
        <dbReference type="ARBA" id="ARBA00023125"/>
    </source>
</evidence>
<dbReference type="PANTHER" id="PTHR31719:SF43">
    <property type="entry name" value="NAC TRANSCRIPTION FACTOR 56"/>
    <property type="match status" value="1"/>
</dbReference>
<dbReference type="GO" id="GO:0006355">
    <property type="term" value="P:regulation of DNA-templated transcription"/>
    <property type="evidence" value="ECO:0007669"/>
    <property type="project" value="InterPro"/>
</dbReference>
<feature type="compositionally biased region" description="Low complexity" evidence="5">
    <location>
        <begin position="245"/>
        <end position="275"/>
    </location>
</feature>